<keyword evidence="1" id="KW-0677">Repeat</keyword>
<dbReference type="SUPFAM" id="SSF82185">
    <property type="entry name" value="Histone H3 K4-specific methyltransferase SET7/9 N-terminal domain"/>
    <property type="match status" value="1"/>
</dbReference>
<reference evidence="2 3" key="1">
    <citation type="submission" date="2016-11" db="EMBL/GenBank/DDBJ databases">
        <title>The macronuclear genome of Stentor coeruleus: a giant cell with tiny introns.</title>
        <authorList>
            <person name="Slabodnick M."/>
            <person name="Ruby J.G."/>
            <person name="Reiff S.B."/>
            <person name="Swart E.C."/>
            <person name="Gosai S."/>
            <person name="Prabakaran S."/>
            <person name="Witkowska E."/>
            <person name="Larue G.E."/>
            <person name="Fisher S."/>
            <person name="Freeman R.M."/>
            <person name="Gunawardena J."/>
            <person name="Chu W."/>
            <person name="Stover N.A."/>
            <person name="Gregory B.D."/>
            <person name="Nowacki M."/>
            <person name="Derisi J."/>
            <person name="Roy S.W."/>
            <person name="Marshall W.F."/>
            <person name="Sood P."/>
        </authorList>
    </citation>
    <scope>NUCLEOTIDE SEQUENCE [LARGE SCALE GENOMIC DNA]</scope>
    <source>
        <strain evidence="2">WM001</strain>
    </source>
</reference>
<dbReference type="EMBL" id="MPUH01000423">
    <property type="protein sequence ID" value="OMJ80437.1"/>
    <property type="molecule type" value="Genomic_DNA"/>
</dbReference>
<dbReference type="Pfam" id="PF02493">
    <property type="entry name" value="MORN"/>
    <property type="match status" value="4"/>
</dbReference>
<keyword evidence="3" id="KW-1185">Reference proteome</keyword>
<evidence type="ECO:0000313" key="2">
    <source>
        <dbReference type="EMBL" id="OMJ80437.1"/>
    </source>
</evidence>
<evidence type="ECO:0000313" key="3">
    <source>
        <dbReference type="Proteomes" id="UP000187209"/>
    </source>
</evidence>
<gene>
    <name evidence="2" type="ORF">SteCoe_19284</name>
</gene>
<dbReference type="PANTHER" id="PTHR43215">
    <property type="entry name" value="RADIAL SPOKE HEAD 1 HOMOLOG"/>
    <property type="match status" value="1"/>
</dbReference>
<dbReference type="SMART" id="SM00698">
    <property type="entry name" value="MORN"/>
    <property type="match status" value="4"/>
</dbReference>
<dbReference type="Gene3D" id="2.20.110.10">
    <property type="entry name" value="Histone H3 K4-specific methyltransferase SET7/9 N-terminal domain"/>
    <property type="match status" value="2"/>
</dbReference>
<dbReference type="AlphaFoldDB" id="A0A1R2BUU9"/>
<evidence type="ECO:0008006" key="4">
    <source>
        <dbReference type="Google" id="ProtNLM"/>
    </source>
</evidence>
<dbReference type="PANTHER" id="PTHR43215:SF14">
    <property type="entry name" value="RADIAL SPOKE HEAD 1 HOMOLOG"/>
    <property type="match status" value="1"/>
</dbReference>
<sequence>MNGDVYIGQWEIIDKVKKRHGHGKFVYALTGVTEEYDGEWNNDQMEGYGVYKYLSGARYEGNWVKSRQHGQGTFYFPNGAKYVGQWENHKMSGRGMYTDPYGVPWEGVFINGTFDSTIQKRLKAEYEEEQKIIALKHVASVQIAEMKKVFSLEKKTWKENFMRFVITNLEEVDRLVAEPFARWEDRNGDKWNDVITQLMDVEPRILKSKEDSKILGDRVFGVQLQGPGQILEFIKHTDTRRMELALVNSETGKWLIVACIDAAQKP</sequence>
<name>A0A1R2BUU9_9CILI</name>
<proteinExistence type="predicted"/>
<dbReference type="OrthoDB" id="437960at2759"/>
<dbReference type="Proteomes" id="UP000187209">
    <property type="component" value="Unassembled WGS sequence"/>
</dbReference>
<dbReference type="GO" id="GO:0005829">
    <property type="term" value="C:cytosol"/>
    <property type="evidence" value="ECO:0007669"/>
    <property type="project" value="TreeGrafter"/>
</dbReference>
<evidence type="ECO:0000256" key="1">
    <source>
        <dbReference type="ARBA" id="ARBA00022737"/>
    </source>
</evidence>
<protein>
    <recommendedName>
        <fullName evidence="4">MORN repeat-containing protein 5</fullName>
    </recommendedName>
</protein>
<organism evidence="2 3">
    <name type="scientific">Stentor coeruleus</name>
    <dbReference type="NCBI Taxonomy" id="5963"/>
    <lineage>
        <taxon>Eukaryota</taxon>
        <taxon>Sar</taxon>
        <taxon>Alveolata</taxon>
        <taxon>Ciliophora</taxon>
        <taxon>Postciliodesmatophora</taxon>
        <taxon>Heterotrichea</taxon>
        <taxon>Heterotrichida</taxon>
        <taxon>Stentoridae</taxon>
        <taxon>Stentor</taxon>
    </lineage>
</organism>
<dbReference type="InterPro" id="IPR003409">
    <property type="entry name" value="MORN"/>
</dbReference>
<accession>A0A1R2BUU9</accession>
<comment type="caution">
    <text evidence="2">The sequence shown here is derived from an EMBL/GenBank/DDBJ whole genome shotgun (WGS) entry which is preliminary data.</text>
</comment>